<keyword evidence="5" id="KW-0648">Protein biosynthesis</keyword>
<dbReference type="PANTHER" id="PTHR43326">
    <property type="entry name" value="METHIONYL-TRNA SYNTHETASE"/>
    <property type="match status" value="1"/>
</dbReference>
<dbReference type="Gene3D" id="3.40.50.620">
    <property type="entry name" value="HUPs"/>
    <property type="match status" value="1"/>
</dbReference>
<comment type="caution">
    <text evidence="9">The sequence shown here is derived from an EMBL/GenBank/DDBJ whole genome shotgun (WGS) entry which is preliminary data.</text>
</comment>
<dbReference type="AlphaFoldDB" id="X0T8B7"/>
<evidence type="ECO:0000256" key="6">
    <source>
        <dbReference type="ARBA" id="ARBA00023146"/>
    </source>
</evidence>
<dbReference type="InterPro" id="IPR014729">
    <property type="entry name" value="Rossmann-like_a/b/a_fold"/>
</dbReference>
<evidence type="ECO:0000256" key="7">
    <source>
        <dbReference type="ARBA" id="ARBA00030904"/>
    </source>
</evidence>
<feature type="domain" description="Methionyl/Leucyl tRNA synthetase" evidence="8">
    <location>
        <begin position="154"/>
        <end position="259"/>
    </location>
</feature>
<proteinExistence type="predicted"/>
<dbReference type="Gene3D" id="2.170.220.10">
    <property type="match status" value="1"/>
</dbReference>
<dbReference type="GO" id="GO:0006431">
    <property type="term" value="P:methionyl-tRNA aminoacylation"/>
    <property type="evidence" value="ECO:0007669"/>
    <property type="project" value="InterPro"/>
</dbReference>
<keyword evidence="4" id="KW-0067">ATP-binding</keyword>
<dbReference type="PANTHER" id="PTHR43326:SF1">
    <property type="entry name" value="METHIONINE--TRNA LIGASE, MITOCHONDRIAL"/>
    <property type="match status" value="1"/>
</dbReference>
<keyword evidence="3" id="KW-0547">Nucleotide-binding</keyword>
<dbReference type="Pfam" id="PF09334">
    <property type="entry name" value="tRNA-synt_1g"/>
    <property type="match status" value="2"/>
</dbReference>
<dbReference type="FunFam" id="2.170.220.10:FF:000002">
    <property type="entry name" value="Methionine--tRNA ligase"/>
    <property type="match status" value="1"/>
</dbReference>
<name>X0T8B7_9ZZZZ</name>
<dbReference type="GO" id="GO:0005524">
    <property type="term" value="F:ATP binding"/>
    <property type="evidence" value="ECO:0007669"/>
    <property type="project" value="UniProtKB-KW"/>
</dbReference>
<dbReference type="SUPFAM" id="SSF52374">
    <property type="entry name" value="Nucleotidylyl transferase"/>
    <property type="match status" value="1"/>
</dbReference>
<reference evidence="9" key="1">
    <citation type="journal article" date="2014" name="Front. Microbiol.">
        <title>High frequency of phylogenetically diverse reductive dehalogenase-homologous genes in deep subseafloor sedimentary metagenomes.</title>
        <authorList>
            <person name="Kawai M."/>
            <person name="Futagami T."/>
            <person name="Toyoda A."/>
            <person name="Takaki Y."/>
            <person name="Nishi S."/>
            <person name="Hori S."/>
            <person name="Arai W."/>
            <person name="Tsubouchi T."/>
            <person name="Morono Y."/>
            <person name="Uchiyama I."/>
            <person name="Ito T."/>
            <person name="Fujiyama A."/>
            <person name="Inagaki F."/>
            <person name="Takami H."/>
        </authorList>
    </citation>
    <scope>NUCLEOTIDE SEQUENCE</scope>
    <source>
        <strain evidence="9">Expedition CK06-06</strain>
    </source>
</reference>
<dbReference type="EC" id="6.1.1.10" evidence="1"/>
<feature type="domain" description="Methionyl/Leucyl tRNA synthetase" evidence="8">
    <location>
        <begin position="6"/>
        <end position="145"/>
    </location>
</feature>
<keyword evidence="6" id="KW-0030">Aminoacyl-tRNA synthetase</keyword>
<evidence type="ECO:0000256" key="3">
    <source>
        <dbReference type="ARBA" id="ARBA00022741"/>
    </source>
</evidence>
<evidence type="ECO:0000256" key="2">
    <source>
        <dbReference type="ARBA" id="ARBA00022598"/>
    </source>
</evidence>
<evidence type="ECO:0000313" key="9">
    <source>
        <dbReference type="EMBL" id="GAF72330.1"/>
    </source>
</evidence>
<dbReference type="InterPro" id="IPR023457">
    <property type="entry name" value="Met-tRNA_synth_2"/>
</dbReference>
<dbReference type="InterPro" id="IPR015413">
    <property type="entry name" value="Methionyl/Leucyl_tRNA_Synth"/>
</dbReference>
<feature type="non-terminal residue" evidence="9">
    <location>
        <position position="265"/>
    </location>
</feature>
<protein>
    <recommendedName>
        <fullName evidence="1">methionine--tRNA ligase</fullName>
        <ecNumber evidence="1">6.1.1.10</ecNumber>
    </recommendedName>
    <alternativeName>
        <fullName evidence="7">Methionyl-tRNA synthetase</fullName>
    </alternativeName>
</protein>
<sequence length="265" mass="31006">MEKNRFYVTTAIDYTNDVIHIGHAYQKVLADILYRYHKLIGDDAYFLTGTDNHGGKTEEGAEKAGIPIEKFSKKISDEDEEQLKVLNIKPSRFIRTIDPDHKKTVYKLYKKIKASGDIYLGKYEGLYCLGCEEFKTRRDLVDDKCLDHPTVHLETLAEDNYFFKLSKYQDFVTKHIEKYPEFVQPEGRRKEVLSFLKNEPLKDTPISRPKVKWGIPFPEDKSHTFYVWFEALINYVTGAPAKYWPADVHVLGKDNLRFHKGEFRP</sequence>
<organism evidence="9">
    <name type="scientific">marine sediment metagenome</name>
    <dbReference type="NCBI Taxonomy" id="412755"/>
    <lineage>
        <taxon>unclassified sequences</taxon>
        <taxon>metagenomes</taxon>
        <taxon>ecological metagenomes</taxon>
    </lineage>
</organism>
<evidence type="ECO:0000259" key="8">
    <source>
        <dbReference type="Pfam" id="PF09334"/>
    </source>
</evidence>
<dbReference type="GO" id="GO:0004825">
    <property type="term" value="F:methionine-tRNA ligase activity"/>
    <property type="evidence" value="ECO:0007669"/>
    <property type="project" value="UniProtKB-EC"/>
</dbReference>
<accession>X0T8B7</accession>
<dbReference type="PRINTS" id="PR01041">
    <property type="entry name" value="TRNASYNTHMET"/>
</dbReference>
<evidence type="ECO:0000256" key="5">
    <source>
        <dbReference type="ARBA" id="ARBA00022917"/>
    </source>
</evidence>
<evidence type="ECO:0000256" key="4">
    <source>
        <dbReference type="ARBA" id="ARBA00022840"/>
    </source>
</evidence>
<dbReference type="InterPro" id="IPR033911">
    <property type="entry name" value="MetRS_core"/>
</dbReference>
<gene>
    <name evidence="9" type="ORF">S01H1_10522</name>
</gene>
<dbReference type="EMBL" id="BARS01005369">
    <property type="protein sequence ID" value="GAF72330.1"/>
    <property type="molecule type" value="Genomic_DNA"/>
</dbReference>
<keyword evidence="2" id="KW-0436">Ligase</keyword>
<evidence type="ECO:0000256" key="1">
    <source>
        <dbReference type="ARBA" id="ARBA00012838"/>
    </source>
</evidence>